<dbReference type="Gene3D" id="3.40.718.10">
    <property type="entry name" value="Isopropylmalate Dehydrogenase"/>
    <property type="match status" value="1"/>
</dbReference>
<keyword evidence="3 9" id="KW-0816">Tricarboxylic acid cycle</keyword>
<gene>
    <name evidence="11" type="ORF">J4G78_17325</name>
</gene>
<comment type="similarity">
    <text evidence="2 9">Belongs to the isocitrate and isopropylmalate dehydrogenases family.</text>
</comment>
<dbReference type="NCBIfam" id="TIGR00127">
    <property type="entry name" value="nadp_idh_euk"/>
    <property type="match status" value="1"/>
</dbReference>
<accession>A0ABX7T715</accession>
<evidence type="ECO:0000313" key="11">
    <source>
        <dbReference type="EMBL" id="QTD55917.1"/>
    </source>
</evidence>
<dbReference type="EMBL" id="CP071794">
    <property type="protein sequence ID" value="QTD55917.1"/>
    <property type="molecule type" value="Genomic_DNA"/>
</dbReference>
<dbReference type="PROSITE" id="PS00470">
    <property type="entry name" value="IDH_IMDH"/>
    <property type="match status" value="1"/>
</dbReference>
<evidence type="ECO:0000259" key="10">
    <source>
        <dbReference type="SMART" id="SM01329"/>
    </source>
</evidence>
<dbReference type="GO" id="GO:0004450">
    <property type="term" value="F:isocitrate dehydrogenase (NADP+) activity"/>
    <property type="evidence" value="ECO:0007669"/>
    <property type="project" value="UniProtKB-EC"/>
</dbReference>
<organism evidence="11 12">
    <name type="scientific">Parasphingorhabdus cellanae</name>
    <dbReference type="NCBI Taxonomy" id="2806553"/>
    <lineage>
        <taxon>Bacteria</taxon>
        <taxon>Pseudomonadati</taxon>
        <taxon>Pseudomonadota</taxon>
        <taxon>Alphaproteobacteria</taxon>
        <taxon>Sphingomonadales</taxon>
        <taxon>Sphingomonadaceae</taxon>
        <taxon>Parasphingorhabdus</taxon>
    </lineage>
</organism>
<keyword evidence="5 9" id="KW-0460">Magnesium</keyword>
<reference evidence="11 12" key="1">
    <citation type="submission" date="2021-03" db="EMBL/GenBank/DDBJ databases">
        <title>Complete genome of Parasphingorhabdus_sp.JHSY0214.</title>
        <authorList>
            <person name="Yoo J.H."/>
            <person name="Bae J.W."/>
        </authorList>
    </citation>
    <scope>NUCLEOTIDE SEQUENCE [LARGE SCALE GENOMIC DNA]</scope>
    <source>
        <strain evidence="11 12">JHSY0214</strain>
    </source>
</reference>
<dbReference type="SUPFAM" id="SSF53659">
    <property type="entry name" value="Isocitrate/Isopropylmalate dehydrogenase-like"/>
    <property type="match status" value="1"/>
</dbReference>
<evidence type="ECO:0000256" key="3">
    <source>
        <dbReference type="ARBA" id="ARBA00022532"/>
    </source>
</evidence>
<dbReference type="PANTHER" id="PTHR11822">
    <property type="entry name" value="NADP-SPECIFIC ISOCITRATE DEHYDROGENASE"/>
    <property type="match status" value="1"/>
</dbReference>
<dbReference type="InterPro" id="IPR024084">
    <property type="entry name" value="IsoPropMal-DH-like_dom"/>
</dbReference>
<proteinExistence type="inferred from homology"/>
<keyword evidence="4 9" id="KW-0479">Metal-binding</keyword>
<dbReference type="RefSeq" id="WP_207987741.1">
    <property type="nucleotide sequence ID" value="NZ_CP071794.1"/>
</dbReference>
<evidence type="ECO:0000256" key="4">
    <source>
        <dbReference type="ARBA" id="ARBA00022723"/>
    </source>
</evidence>
<comment type="catalytic activity">
    <reaction evidence="9">
        <text>D-threo-isocitrate + NADP(+) = 2-oxoglutarate + CO2 + NADPH</text>
        <dbReference type="Rhea" id="RHEA:19629"/>
        <dbReference type="ChEBI" id="CHEBI:15562"/>
        <dbReference type="ChEBI" id="CHEBI:16526"/>
        <dbReference type="ChEBI" id="CHEBI:16810"/>
        <dbReference type="ChEBI" id="CHEBI:57783"/>
        <dbReference type="ChEBI" id="CHEBI:58349"/>
        <dbReference type="EC" id="1.1.1.42"/>
    </reaction>
</comment>
<evidence type="ECO:0000256" key="6">
    <source>
        <dbReference type="ARBA" id="ARBA00022857"/>
    </source>
</evidence>
<evidence type="ECO:0000256" key="8">
    <source>
        <dbReference type="ARBA" id="ARBA00023211"/>
    </source>
</evidence>
<sequence length="406" mass="46211">MSKIKVKNPVVELDGDEMTRIIWQWIRERLIEPYLDVDLHYYDLAIEVRDDTNDKITVDAANAINKHGVGVKCATITPDEARVEEFGLKRMWKSPNGTIRNILGGVVFREPIVIDNVPRLVPGWTDPIVVGRHAFGDQYRATDFKVPGPGKLRLVFDGDDGTKIDEEVFQFPSPGVAMAMYNLDDSIRDFARASMNYGLNREWPVYLSTKNTIMKAYDGRFKDLFEEVFEAEFKDKFEKANILYEHRLIDDMVASAMKWSGKFVWACKNYDGDVQSDTVAQGFGSLGLMTSVLMTPTGNTVEAEAAHGTVTRHYRQHQEGKATSTNPIASIFAWTRGLIYRGKFDDTPEVTRFAETLERVCIQTVENGDMTKDLAILIGPDQSWMTTEQFFEAVRSNLEKEMENWK</sequence>
<evidence type="ECO:0000256" key="7">
    <source>
        <dbReference type="ARBA" id="ARBA00023002"/>
    </source>
</evidence>
<dbReference type="PANTHER" id="PTHR11822:SF21">
    <property type="entry name" value="ISOCITRATE DEHYDROGENASE [NADP], MITOCHONDRIAL"/>
    <property type="match status" value="1"/>
</dbReference>
<comment type="cofactor">
    <cofactor evidence="1">
        <name>Mn(2+)</name>
        <dbReference type="ChEBI" id="CHEBI:29035"/>
    </cofactor>
</comment>
<comment type="cofactor">
    <cofactor evidence="9">
        <name>Mg(2+)</name>
        <dbReference type="ChEBI" id="CHEBI:18420"/>
    </cofactor>
    <cofactor evidence="9">
        <name>Mn(2+)</name>
        <dbReference type="ChEBI" id="CHEBI:29035"/>
    </cofactor>
    <text evidence="9">Binds 1 Mg(2+) or Mn(2+) ion per subunit.</text>
</comment>
<keyword evidence="12" id="KW-1185">Reference proteome</keyword>
<dbReference type="InterPro" id="IPR004790">
    <property type="entry name" value="Isocitrate_DH_NADP"/>
</dbReference>
<dbReference type="PIRSF" id="PIRSF000108">
    <property type="entry name" value="IDH_NADP"/>
    <property type="match status" value="1"/>
</dbReference>
<keyword evidence="7 9" id="KW-0560">Oxidoreductase</keyword>
<protein>
    <recommendedName>
        <fullName evidence="9">Isocitrate dehydrogenase [NADP]</fullName>
        <ecNumber evidence="9">1.1.1.42</ecNumber>
    </recommendedName>
</protein>
<name>A0ABX7T715_9SPHN</name>
<evidence type="ECO:0000256" key="9">
    <source>
        <dbReference type="PIRNR" id="PIRNR000108"/>
    </source>
</evidence>
<dbReference type="SMART" id="SM01329">
    <property type="entry name" value="Iso_dh"/>
    <property type="match status" value="1"/>
</dbReference>
<evidence type="ECO:0000256" key="2">
    <source>
        <dbReference type="ARBA" id="ARBA00007769"/>
    </source>
</evidence>
<keyword evidence="8 9" id="KW-0464">Manganese</keyword>
<evidence type="ECO:0000256" key="1">
    <source>
        <dbReference type="ARBA" id="ARBA00001936"/>
    </source>
</evidence>
<feature type="domain" description="Isopropylmalate dehydrogenase-like" evidence="10">
    <location>
        <begin position="9"/>
        <end position="394"/>
    </location>
</feature>
<dbReference type="InterPro" id="IPR019818">
    <property type="entry name" value="IsoCit/isopropylmalate_DH_CS"/>
</dbReference>
<dbReference type="EC" id="1.1.1.42" evidence="9"/>
<dbReference type="Pfam" id="PF00180">
    <property type="entry name" value="Iso_dh"/>
    <property type="match status" value="1"/>
</dbReference>
<evidence type="ECO:0000313" key="12">
    <source>
        <dbReference type="Proteomes" id="UP000663923"/>
    </source>
</evidence>
<evidence type="ECO:0000256" key="5">
    <source>
        <dbReference type="ARBA" id="ARBA00022842"/>
    </source>
</evidence>
<keyword evidence="6 9" id="KW-0521">NADP</keyword>
<dbReference type="NCBIfam" id="NF006156">
    <property type="entry name" value="PRK08299.1"/>
    <property type="match status" value="1"/>
</dbReference>
<dbReference type="Proteomes" id="UP000663923">
    <property type="component" value="Chromosome"/>
</dbReference>